<name>A0ABR0K948_9EURO</name>
<evidence type="ECO:0000259" key="1">
    <source>
        <dbReference type="Pfam" id="PF09949"/>
    </source>
</evidence>
<sequence>MVPYEVWTATLLVSIAYAHPTQPTRAELSLITPPPIPQTPEHLYYRRDIIDSLTSKAASYGESLLSDLGSAIPSYVTDGILPGYVDLPTGSQVLSSAGVSSSDLDPQPTQVLNIPGYGNWTGSQWNLRVHGNVFKQPDISNDTIDDLANLFLIDTSVADLDQTGQDQARNLTRAIYVVQQDDMNITVNILPGPQFGGDGESDGGGGMTAAGINQTIQLPYETTLQGDFDTFIKLDQANSDLTAGTGEIPPQRVNVYAQGTDTGNATSYLVSDNGLTVISDIDDILRVTKIYDPEEGLLNSFGRPFVQWMNMPDIYRNWSVSLPNMHFHYLTTTPEQVTRNYMDFVYKTYPGGSFDTRPLNFSDVSATLAIRKFLLDKVFQTFPNRKFILMADTSNPDVMRDYPQMAKDYPGQVQCIFLRNTSATDSSNHFPYNTEGFRNLNQQMYMFFRTPDDLTNLDIVNGQCYNSSIPQNVSFGYQGLPFGLETSNSNTTDNNTASSLLRGVSSWYSPLSLSLVLACAFLFSAL</sequence>
<reference evidence="2 3" key="1">
    <citation type="submission" date="2023-08" db="EMBL/GenBank/DDBJ databases">
        <title>Black Yeasts Isolated from many extreme environments.</title>
        <authorList>
            <person name="Coleine C."/>
            <person name="Stajich J.E."/>
            <person name="Selbmann L."/>
        </authorList>
    </citation>
    <scope>NUCLEOTIDE SEQUENCE [LARGE SCALE GENOMIC DNA]</scope>
    <source>
        <strain evidence="2 3">CCFEE 5885</strain>
    </source>
</reference>
<dbReference type="InterPro" id="IPR019236">
    <property type="entry name" value="APP1_cat"/>
</dbReference>
<accession>A0ABR0K948</accession>
<evidence type="ECO:0000313" key="3">
    <source>
        <dbReference type="Proteomes" id="UP001345013"/>
    </source>
</evidence>
<dbReference type="PANTHER" id="PTHR28208">
    <property type="entry name" value="PHOSPHATIDATE PHOSPHATASE APP1"/>
    <property type="match status" value="1"/>
</dbReference>
<evidence type="ECO:0000313" key="2">
    <source>
        <dbReference type="EMBL" id="KAK5092223.1"/>
    </source>
</evidence>
<dbReference type="Proteomes" id="UP001345013">
    <property type="component" value="Unassembled WGS sequence"/>
</dbReference>
<proteinExistence type="predicted"/>
<dbReference type="PANTHER" id="PTHR28208:SF2">
    <property type="entry name" value="PHOSPHATIDATE PHOSPHATASE APP1 CATALYTIC DOMAIN-CONTAINING PROTEIN"/>
    <property type="match status" value="1"/>
</dbReference>
<protein>
    <recommendedName>
        <fullName evidence="1">Phosphatidate phosphatase APP1 catalytic domain-containing protein</fullName>
    </recommendedName>
</protein>
<dbReference type="EMBL" id="JAVRRG010000061">
    <property type="protein sequence ID" value="KAK5092223.1"/>
    <property type="molecule type" value="Genomic_DNA"/>
</dbReference>
<feature type="domain" description="Phosphatidate phosphatase APP1 catalytic" evidence="1">
    <location>
        <begin position="276"/>
        <end position="420"/>
    </location>
</feature>
<keyword evidence="3" id="KW-1185">Reference proteome</keyword>
<dbReference type="InterPro" id="IPR052935">
    <property type="entry name" value="Mg2+_PAP"/>
</dbReference>
<gene>
    <name evidence="2" type="ORF">LTR24_005360</name>
</gene>
<organism evidence="2 3">
    <name type="scientific">Lithohypha guttulata</name>
    <dbReference type="NCBI Taxonomy" id="1690604"/>
    <lineage>
        <taxon>Eukaryota</taxon>
        <taxon>Fungi</taxon>
        <taxon>Dikarya</taxon>
        <taxon>Ascomycota</taxon>
        <taxon>Pezizomycotina</taxon>
        <taxon>Eurotiomycetes</taxon>
        <taxon>Chaetothyriomycetidae</taxon>
        <taxon>Chaetothyriales</taxon>
        <taxon>Trichomeriaceae</taxon>
        <taxon>Lithohypha</taxon>
    </lineage>
</organism>
<dbReference type="Pfam" id="PF09949">
    <property type="entry name" value="APP1_cat"/>
    <property type="match status" value="1"/>
</dbReference>
<comment type="caution">
    <text evidence="2">The sequence shown here is derived from an EMBL/GenBank/DDBJ whole genome shotgun (WGS) entry which is preliminary data.</text>
</comment>